<sequence length="484" mass="53509">MPCPSRLVQERADPIVNPGAVAAHVHTISGGSGFSFDMDYEDARASQCSSCPIKQDLSNYWTPTLYYHAENGSFISVSQAGDGDGMTGGMTVYYLQRPGPNDDKLHAFPKGFRMLAGDPMKRNNTDDFESQAISYVCLDYNGPVKPETNAFPNYNCPDGLRVQLFFPSCWDGKNLDSPDHRSHMAYPVSGAYNNGPCPKSHPVHMVSLFYEVIWQTNTFADQWYGDKQPFVFAHGDPTGYGMHADFVNGWDVDVLQKAVDVCQNDSGRIEDCLTPDGESVFEFFTGEECRACSLPSYVDEQIDGVLEKLPGCNPVTYGPERAEHVSCATPPIGKAAPYFTDLTEKGWEYVGCGIDKYDNRTFAGESTRDDKMTLEHCLEFCSSKGYDYAGLEYSSECYCDKSIPADRRPRNGIMGNCQMPCSGNKTQFCGGGGSMSIYHKCSAEGKCENNEVGSPGNVKNNTETGTVKQHLRRHVEKNSHRFSL</sequence>
<dbReference type="EMBL" id="JAOPJF010000027">
    <property type="protein sequence ID" value="KAK1145036.1"/>
    <property type="molecule type" value="Genomic_DNA"/>
</dbReference>
<name>A0ACC3B4D8_9EURO</name>
<dbReference type="Proteomes" id="UP001177260">
    <property type="component" value="Unassembled WGS sequence"/>
</dbReference>
<keyword evidence="2" id="KW-1185">Reference proteome</keyword>
<evidence type="ECO:0000313" key="1">
    <source>
        <dbReference type="EMBL" id="KAK1145036.1"/>
    </source>
</evidence>
<evidence type="ECO:0000313" key="2">
    <source>
        <dbReference type="Proteomes" id="UP001177260"/>
    </source>
</evidence>
<comment type="caution">
    <text evidence="1">The sequence shown here is derived from an EMBL/GenBank/DDBJ whole genome shotgun (WGS) entry which is preliminary data.</text>
</comment>
<gene>
    <name evidence="1" type="ORF">N8T08_004751</name>
</gene>
<protein>
    <submittedName>
        <fullName evidence="1">Uncharacterized protein</fullName>
    </submittedName>
</protein>
<organism evidence="1 2">
    <name type="scientific">Aspergillus melleus</name>
    <dbReference type="NCBI Taxonomy" id="138277"/>
    <lineage>
        <taxon>Eukaryota</taxon>
        <taxon>Fungi</taxon>
        <taxon>Dikarya</taxon>
        <taxon>Ascomycota</taxon>
        <taxon>Pezizomycotina</taxon>
        <taxon>Eurotiomycetes</taxon>
        <taxon>Eurotiomycetidae</taxon>
        <taxon>Eurotiales</taxon>
        <taxon>Aspergillaceae</taxon>
        <taxon>Aspergillus</taxon>
        <taxon>Aspergillus subgen. Circumdati</taxon>
    </lineage>
</organism>
<accession>A0ACC3B4D8</accession>
<reference evidence="1 2" key="1">
    <citation type="journal article" date="2023" name="ACS Omega">
        <title>Identification of the Neoaspergillic Acid Biosynthesis Gene Cluster by Establishing an In Vitro CRISPR-Ribonucleoprotein Genetic System in Aspergillus melleus.</title>
        <authorList>
            <person name="Yuan B."/>
            <person name="Grau M.F."/>
            <person name="Murata R.M."/>
            <person name="Torok T."/>
            <person name="Venkateswaran K."/>
            <person name="Stajich J.E."/>
            <person name="Wang C.C.C."/>
        </authorList>
    </citation>
    <scope>NUCLEOTIDE SEQUENCE [LARGE SCALE GENOMIC DNA]</scope>
    <source>
        <strain evidence="1 2">IMV 1140</strain>
    </source>
</reference>
<proteinExistence type="predicted"/>